<dbReference type="Proteomes" id="UP000441772">
    <property type="component" value="Unassembled WGS sequence"/>
</dbReference>
<evidence type="ECO:0000313" key="3">
    <source>
        <dbReference type="EMBL" id="KAB7789522.1"/>
    </source>
</evidence>
<evidence type="ECO:0000256" key="2">
    <source>
        <dbReference type="SAM" id="Phobius"/>
    </source>
</evidence>
<accession>A0A6I1GFQ4</accession>
<feature type="transmembrane region" description="Helical" evidence="2">
    <location>
        <begin position="94"/>
        <end position="119"/>
    </location>
</feature>
<feature type="transmembrane region" description="Helical" evidence="2">
    <location>
        <begin position="59"/>
        <end position="82"/>
    </location>
</feature>
<keyword evidence="2" id="KW-0812">Transmembrane</keyword>
<dbReference type="EMBL" id="WBVT01000047">
    <property type="protein sequence ID" value="KAB7789522.1"/>
    <property type="molecule type" value="Genomic_DNA"/>
</dbReference>
<reference evidence="3 4" key="1">
    <citation type="submission" date="2019-09" db="EMBL/GenBank/DDBJ databases">
        <title>Characterization of the phylogenetic diversity of two novel species belonging to the genus Bifidobacterium: Bifidobacterium cebidarum sp. nov. and Bifidobacterium leontopitheci sp. nov.</title>
        <authorList>
            <person name="Lugli G.A."/>
            <person name="Duranti S."/>
            <person name="Milani C."/>
            <person name="Turroni F."/>
            <person name="Ventura M."/>
        </authorList>
    </citation>
    <scope>NUCLEOTIDE SEQUENCE [LARGE SCALE GENOMIC DNA]</scope>
    <source>
        <strain evidence="3 4">LMG 31471</strain>
    </source>
</reference>
<keyword evidence="2" id="KW-0472">Membrane</keyword>
<keyword evidence="4" id="KW-1185">Reference proteome</keyword>
<proteinExistence type="predicted"/>
<evidence type="ECO:0000256" key="1">
    <source>
        <dbReference type="SAM" id="MobiDB-lite"/>
    </source>
</evidence>
<name>A0A6I1GFQ4_9BIFI</name>
<keyword evidence="2" id="KW-1133">Transmembrane helix</keyword>
<gene>
    <name evidence="3" type="ORF">F7D09_1970</name>
</gene>
<sequence length="274" mass="27848">MMRMNQHNDARKGTTAAGRVPRVLAAVLGLLALAVSALAVVRAVAPQAIGPVAAVPVRALLAGAVAGGVVTIIVVIVARTMVRRASVTGRATGVGGGAIVAAVCAFMLTLGGLLVSNLFPDGIITPPTRDEAPTASADTMRSGFEKALSEASGESSGSSGSSDSNGESAASCSSDVNGGGWTSQSVSGYPGVSAIEICKSGRVAFVTFESTLAASMYRAPAQAKIAETLQDYSDDPRAQGDWRLLNGDKWMAFGPKAVIDKLHEQWGGTEGTID</sequence>
<feature type="region of interest" description="Disordered" evidence="1">
    <location>
        <begin position="127"/>
        <end position="177"/>
    </location>
</feature>
<comment type="caution">
    <text evidence="3">The sequence shown here is derived from an EMBL/GenBank/DDBJ whole genome shotgun (WGS) entry which is preliminary data.</text>
</comment>
<feature type="compositionally biased region" description="Low complexity" evidence="1">
    <location>
        <begin position="149"/>
        <end position="174"/>
    </location>
</feature>
<organism evidence="3 4">
    <name type="scientific">Bifidobacterium leontopitheci</name>
    <dbReference type="NCBI Taxonomy" id="2650774"/>
    <lineage>
        <taxon>Bacteria</taxon>
        <taxon>Bacillati</taxon>
        <taxon>Actinomycetota</taxon>
        <taxon>Actinomycetes</taxon>
        <taxon>Bifidobacteriales</taxon>
        <taxon>Bifidobacteriaceae</taxon>
        <taxon>Bifidobacterium</taxon>
    </lineage>
</organism>
<protein>
    <submittedName>
        <fullName evidence="3">Uncharacterized protein</fullName>
    </submittedName>
</protein>
<dbReference type="AlphaFoldDB" id="A0A6I1GFQ4"/>
<evidence type="ECO:0000313" key="4">
    <source>
        <dbReference type="Proteomes" id="UP000441772"/>
    </source>
</evidence>